<dbReference type="Pfam" id="PF13809">
    <property type="entry name" value="Tubulin_2"/>
    <property type="match status" value="1"/>
</dbReference>
<evidence type="ECO:0000313" key="2">
    <source>
        <dbReference type="EMBL" id="QNP54815.1"/>
    </source>
</evidence>
<evidence type="ECO:0000256" key="1">
    <source>
        <dbReference type="SAM" id="MobiDB-lite"/>
    </source>
</evidence>
<evidence type="ECO:0008006" key="4">
    <source>
        <dbReference type="Google" id="ProtNLM"/>
    </source>
</evidence>
<keyword evidence="3" id="KW-1185">Reference proteome</keyword>
<dbReference type="InterPro" id="IPR025904">
    <property type="entry name" value="Tubulin-like"/>
</dbReference>
<reference evidence="2 3" key="1">
    <citation type="submission" date="2020-08" db="EMBL/GenBank/DDBJ databases">
        <title>Genome sequence of Tessaracoccus defluvii JCM 17540T.</title>
        <authorList>
            <person name="Hyun D.-W."/>
            <person name="Bae J.-W."/>
        </authorList>
    </citation>
    <scope>NUCLEOTIDE SEQUENCE [LARGE SCALE GENOMIC DNA]</scope>
    <source>
        <strain evidence="2 3">JCM 17540</strain>
    </source>
</reference>
<dbReference type="KEGG" id="tdf:H9L22_10935"/>
<sequence>MSPIPTPLMDTDGGMRVAGIQALADEIGTLSTGVIIGLGGSGIQTISRLRSRVQSVRPDAIATASLAFLGIDSVTTERQVPPLPPGVGLEPSEYVNLTENTFDAHSFIRHNTHDATLSSWWDDFRTVPHGPQTDGMKQDRMLGRLAFYRDGSTLSSRIVSAVSKALTLNRHKMQQGFGGAGTPAGTARFYIVNSSCGGTGSSGLLEVLYAIWSACRSNAMTPAITMFTYTPGVFEPEISRTSQSAADELSNLRANAYAYFRELDHFVERTGELSTAIGHAHNLADPELADGDLVRQVFLIDSLVPGAGYIPDITDTYEMTAEAMFQFLMTPAGDEALRINATNSPVLEDRDVHHKRRLYCGLLIGSATYPGDTIRYHLGHRFYEYVIRRTLLEQPVNLTEVVAQSGSRTRLVDQLHELTDDLTSVELPEGLDDVRHVAEGAPETLRADPEEEMVANTVATIRSGLHWGITQYSQALQRKRRAIADRAPDLVIETSLDAGKGAPFVIELLSVARRDLEHRLRETDGDLEATRREAEEGEPRSQSAYAEFTRVRSRWFAAVLSRSTEQAAEHLGQMLKSWVGDAITRERLKARAELLRDLIGTLRTLEEQTIRSQRTLERLATQASSQWRQDNLIGKDRNPLALTALVPDDILPQVEECRLNVDAFTKVQGVLEAADLDEELSRLMHRWRGRASLALFGLGSLLDDDRSASQRTLMAELGELADLYVFESGKSVPADPTAPPPQFIVPRSLEAAADAVDGGKSLDKALISLQGLAKKVALAIDEAKLGAGVNPPAPTTTIVAPHGLLPKVTRMFPEGNGLQVVEGVDQEKVVAINMRWGASLHSVSQVSAWEVDYRRRLARLPHEPQMKRFHLHREWHSLAGYLTVLVPDYVNYELAADVFARLELASRLLDRDAGLVEAVFPAGLPALTGSRPLWVERHPQGAVWQATVYRADPDPTRGWHLQRSLPLGDSHDDALAGVGKDMSVAQYAPAFTDQLVDAAGLDAAITVLATMIADHDKLIATYPRGSSDAEAIGRIRHSANELLRRFERNRIQFR</sequence>
<dbReference type="Proteomes" id="UP000516117">
    <property type="component" value="Chromosome"/>
</dbReference>
<name>A0A7H0H2P9_9ACTN</name>
<dbReference type="AlphaFoldDB" id="A0A7H0H2P9"/>
<gene>
    <name evidence="2" type="ORF">H9L22_10935</name>
</gene>
<feature type="compositionally biased region" description="Basic and acidic residues" evidence="1">
    <location>
        <begin position="524"/>
        <end position="539"/>
    </location>
</feature>
<protein>
    <recommendedName>
        <fullName evidence="4">Tubulin-like doman-containing protein</fullName>
    </recommendedName>
</protein>
<feature type="region of interest" description="Disordered" evidence="1">
    <location>
        <begin position="524"/>
        <end position="543"/>
    </location>
</feature>
<accession>A0A7H0H2P9</accession>
<dbReference type="EMBL" id="CP060789">
    <property type="protein sequence ID" value="QNP54815.1"/>
    <property type="molecule type" value="Genomic_DNA"/>
</dbReference>
<dbReference type="RefSeq" id="WP_187719951.1">
    <property type="nucleotide sequence ID" value="NZ_BAABBL010000018.1"/>
</dbReference>
<organism evidence="2 3">
    <name type="scientific">Tessaracoccus defluvii</name>
    <dbReference type="NCBI Taxonomy" id="1285901"/>
    <lineage>
        <taxon>Bacteria</taxon>
        <taxon>Bacillati</taxon>
        <taxon>Actinomycetota</taxon>
        <taxon>Actinomycetes</taxon>
        <taxon>Propionibacteriales</taxon>
        <taxon>Propionibacteriaceae</taxon>
        <taxon>Tessaracoccus</taxon>
    </lineage>
</organism>
<evidence type="ECO:0000313" key="3">
    <source>
        <dbReference type="Proteomes" id="UP000516117"/>
    </source>
</evidence>
<proteinExistence type="predicted"/>